<organism evidence="1 2">
    <name type="scientific">Parafannyhessea umbonata</name>
    <dbReference type="NCBI Taxonomy" id="604330"/>
    <lineage>
        <taxon>Bacteria</taxon>
        <taxon>Bacillati</taxon>
        <taxon>Actinomycetota</taxon>
        <taxon>Coriobacteriia</taxon>
        <taxon>Coriobacteriales</taxon>
        <taxon>Atopobiaceae</taxon>
        <taxon>Parafannyhessea</taxon>
    </lineage>
</organism>
<name>A0A6N7WXB0_9ACTN</name>
<evidence type="ECO:0000313" key="2">
    <source>
        <dbReference type="Proteomes" id="UP000434342"/>
    </source>
</evidence>
<gene>
    <name evidence="1" type="ORF">FYJ69_10315</name>
</gene>
<dbReference type="AlphaFoldDB" id="A0A6N7WXB0"/>
<evidence type="ECO:0000313" key="1">
    <source>
        <dbReference type="EMBL" id="MST61270.1"/>
    </source>
</evidence>
<protein>
    <submittedName>
        <fullName evidence="1">Uncharacterized protein</fullName>
    </submittedName>
</protein>
<reference evidence="1 2" key="1">
    <citation type="submission" date="2019-08" db="EMBL/GenBank/DDBJ databases">
        <title>In-depth cultivation of the pig gut microbiome towards novel bacterial diversity and tailored functional studies.</title>
        <authorList>
            <person name="Wylensek D."/>
            <person name="Hitch T.C.A."/>
            <person name="Clavel T."/>
        </authorList>
    </citation>
    <scope>NUCLEOTIDE SEQUENCE [LARGE SCALE GENOMIC DNA]</scope>
    <source>
        <strain evidence="1 2">WB01_CNA04</strain>
    </source>
</reference>
<dbReference type="Proteomes" id="UP000434342">
    <property type="component" value="Unassembled WGS sequence"/>
</dbReference>
<accession>A0A6N7WXB0</accession>
<dbReference type="EMBL" id="VUND01000003">
    <property type="protein sequence ID" value="MST61270.1"/>
    <property type="molecule type" value="Genomic_DNA"/>
</dbReference>
<sequence length="91" mass="10334">MAEEEVGPIGSSSSKVANERILALVPAESVKRIPFFVRRHALSKTFEKIEHEHPDLYDAAAREGELPEDVREQLSQIVNGIFEQKLRKHNL</sequence>
<dbReference type="RefSeq" id="WP_154542360.1">
    <property type="nucleotide sequence ID" value="NZ_VUND01000003.1"/>
</dbReference>
<comment type="caution">
    <text evidence="1">The sequence shown here is derived from an EMBL/GenBank/DDBJ whole genome shotgun (WGS) entry which is preliminary data.</text>
</comment>
<proteinExistence type="predicted"/>